<name>A0A8B7CQE4_PHODC</name>
<dbReference type="PANTHER" id="PTHR32285">
    <property type="entry name" value="PROTEIN TRICHOME BIREFRINGENCE-LIKE 9-RELATED"/>
    <property type="match status" value="1"/>
</dbReference>
<dbReference type="Pfam" id="PF13839">
    <property type="entry name" value="PC-Esterase"/>
    <property type="match status" value="1"/>
</dbReference>
<proteinExistence type="inferred from homology"/>
<evidence type="ECO:0000313" key="10">
    <source>
        <dbReference type="Proteomes" id="UP000228380"/>
    </source>
</evidence>
<evidence type="ECO:0000256" key="6">
    <source>
        <dbReference type="ARBA" id="ARBA00023034"/>
    </source>
</evidence>
<keyword evidence="3" id="KW-0812">Transmembrane</keyword>
<evidence type="ECO:0000256" key="7">
    <source>
        <dbReference type="ARBA" id="ARBA00023136"/>
    </source>
</evidence>
<evidence type="ECO:0000259" key="8">
    <source>
        <dbReference type="Pfam" id="PF13839"/>
    </source>
</evidence>
<accession>A0A8B7CQE4</accession>
<reference evidence="11" key="2">
    <citation type="submission" date="2025-08" db="UniProtKB">
        <authorList>
            <consortium name="RefSeq"/>
        </authorList>
    </citation>
    <scope>IDENTIFICATION</scope>
    <source>
        <tissue evidence="11">Young leaves</tissue>
    </source>
</reference>
<gene>
    <name evidence="11" type="primary">LOC103717495</name>
</gene>
<dbReference type="InterPro" id="IPR025846">
    <property type="entry name" value="TBL_N"/>
</dbReference>
<evidence type="ECO:0000256" key="2">
    <source>
        <dbReference type="ARBA" id="ARBA00007727"/>
    </source>
</evidence>
<dbReference type="Pfam" id="PF14416">
    <property type="entry name" value="PMR5N"/>
    <property type="match status" value="1"/>
</dbReference>
<evidence type="ECO:0000256" key="1">
    <source>
        <dbReference type="ARBA" id="ARBA00004323"/>
    </source>
</evidence>
<evidence type="ECO:0000313" key="11">
    <source>
        <dbReference type="RefSeq" id="XP_008804141.2"/>
    </source>
</evidence>
<keyword evidence="7" id="KW-0472">Membrane</keyword>
<comment type="subcellular location">
    <subcellularLocation>
        <location evidence="1">Golgi apparatus membrane</location>
        <topology evidence="1">Single-pass type II membrane protein</topology>
    </subcellularLocation>
</comment>
<evidence type="ECO:0000256" key="3">
    <source>
        <dbReference type="ARBA" id="ARBA00022692"/>
    </source>
</evidence>
<feature type="domain" description="Trichome birefringence-like C-terminal" evidence="8">
    <location>
        <begin position="159"/>
        <end position="446"/>
    </location>
</feature>
<dbReference type="GO" id="GO:1990538">
    <property type="term" value="F:xylan O-acetyltransferase activity"/>
    <property type="evidence" value="ECO:0007669"/>
    <property type="project" value="UniProtKB-ARBA"/>
</dbReference>
<organism evidence="10 11">
    <name type="scientific">Phoenix dactylifera</name>
    <name type="common">Date palm</name>
    <dbReference type="NCBI Taxonomy" id="42345"/>
    <lineage>
        <taxon>Eukaryota</taxon>
        <taxon>Viridiplantae</taxon>
        <taxon>Streptophyta</taxon>
        <taxon>Embryophyta</taxon>
        <taxon>Tracheophyta</taxon>
        <taxon>Spermatophyta</taxon>
        <taxon>Magnoliopsida</taxon>
        <taxon>Liliopsida</taxon>
        <taxon>Arecaceae</taxon>
        <taxon>Coryphoideae</taxon>
        <taxon>Phoeniceae</taxon>
        <taxon>Phoenix</taxon>
    </lineage>
</organism>
<protein>
    <submittedName>
        <fullName evidence="11">Protein trichome birefringence-like 33</fullName>
    </submittedName>
</protein>
<keyword evidence="10" id="KW-1185">Reference proteome</keyword>
<dbReference type="KEGG" id="pda:103717495"/>
<evidence type="ECO:0000259" key="9">
    <source>
        <dbReference type="Pfam" id="PF14416"/>
    </source>
</evidence>
<dbReference type="PANTHER" id="PTHR32285:SF62">
    <property type="entry name" value="PROTEIN TRICHOME BIREFRINGENCE-LIKE 33"/>
    <property type="match status" value="1"/>
</dbReference>
<dbReference type="InterPro" id="IPR026057">
    <property type="entry name" value="TBL_C"/>
</dbReference>
<dbReference type="InterPro" id="IPR029962">
    <property type="entry name" value="TBL"/>
</dbReference>
<sequence>MMEETLYSNSRNKVQPSKLRRIFRSLAQMKPTSSPQRKSSFSFYALTLSFVVFVTVLYGEDFSCILRQPFLKSLQLQGAEKQEESIATQEEDAVLPFAIGRTEKRCDVFNGTWVYDNVTRPYYAEPDCPFIQPQLKCQAYGRKDRAYQNWRWQPHGCSLPSFNATFMLEMLRGKRMMFVGDSLNRGQFLSMVCLLQRAVPKGFKSIQIVGSLTVFKAENYNATLMFYWAPFLVESNSDNAIVHRVKDRIVRARSIDKHAQHWKGVDIMVFNTYMWWMTGQKMKILRGSFDGDLKDIKEMETEEAYRLALRSMVRWVEKNMNPGKTRVFFTSMSPAHERSMEWGGEPDGNCHNETTPILDNPAYWGFASSKSIMQVVKKVLSKSKVPIMVLNITQLSEYRKDAHTSIYKKQWNKLTPEQLANPRSYADCVHWCLPGLQDTWNELLYTKLFFP</sequence>
<keyword evidence="6" id="KW-0333">Golgi apparatus</keyword>
<evidence type="ECO:0000256" key="4">
    <source>
        <dbReference type="ARBA" id="ARBA00022968"/>
    </source>
</evidence>
<dbReference type="Proteomes" id="UP000228380">
    <property type="component" value="Chromosome 3"/>
</dbReference>
<keyword evidence="5" id="KW-1133">Transmembrane helix</keyword>
<dbReference type="GeneID" id="103717495"/>
<evidence type="ECO:0000256" key="5">
    <source>
        <dbReference type="ARBA" id="ARBA00022989"/>
    </source>
</evidence>
<reference evidence="10" key="1">
    <citation type="journal article" date="2019" name="Nat. Commun.">
        <title>Genome-wide association mapping of date palm fruit traits.</title>
        <authorList>
            <person name="Hazzouri K.M."/>
            <person name="Gros-Balthazard M."/>
            <person name="Flowers J.M."/>
            <person name="Copetti D."/>
            <person name="Lemansour A."/>
            <person name="Lebrun M."/>
            <person name="Masmoudi K."/>
            <person name="Ferrand S."/>
            <person name="Dhar M.I."/>
            <person name="Fresquez Z.A."/>
            <person name="Rosas U."/>
            <person name="Zhang J."/>
            <person name="Talag J."/>
            <person name="Lee S."/>
            <person name="Kudrna D."/>
            <person name="Powell R.F."/>
            <person name="Leitch I.J."/>
            <person name="Krueger R.R."/>
            <person name="Wing R.A."/>
            <person name="Amiri K.M.A."/>
            <person name="Purugganan M.D."/>
        </authorList>
    </citation>
    <scope>NUCLEOTIDE SEQUENCE [LARGE SCALE GENOMIC DNA]</scope>
    <source>
        <strain evidence="10">cv. Khalas</strain>
    </source>
</reference>
<dbReference type="OrthoDB" id="1932925at2759"/>
<dbReference type="RefSeq" id="XP_008804141.2">
    <property type="nucleotide sequence ID" value="XM_008805919.4"/>
</dbReference>
<feature type="domain" description="Trichome birefringence-like N-terminal" evidence="9">
    <location>
        <begin position="105"/>
        <end position="158"/>
    </location>
</feature>
<comment type="similarity">
    <text evidence="2">Belongs to the PC-esterase family. TBL subfamily.</text>
</comment>
<dbReference type="AlphaFoldDB" id="A0A8B7CQE4"/>
<keyword evidence="4" id="KW-0735">Signal-anchor</keyword>
<dbReference type="GO" id="GO:0000139">
    <property type="term" value="C:Golgi membrane"/>
    <property type="evidence" value="ECO:0007669"/>
    <property type="project" value="UniProtKB-SubCell"/>
</dbReference>